<evidence type="ECO:0000256" key="1">
    <source>
        <dbReference type="SAM" id="MobiDB-lite"/>
    </source>
</evidence>
<dbReference type="EMBL" id="JBFOLJ010000014">
    <property type="protein sequence ID" value="KAL2478454.1"/>
    <property type="molecule type" value="Genomic_DNA"/>
</dbReference>
<organism evidence="2 3">
    <name type="scientific">Forsythia ovata</name>
    <dbReference type="NCBI Taxonomy" id="205694"/>
    <lineage>
        <taxon>Eukaryota</taxon>
        <taxon>Viridiplantae</taxon>
        <taxon>Streptophyta</taxon>
        <taxon>Embryophyta</taxon>
        <taxon>Tracheophyta</taxon>
        <taxon>Spermatophyta</taxon>
        <taxon>Magnoliopsida</taxon>
        <taxon>eudicotyledons</taxon>
        <taxon>Gunneridae</taxon>
        <taxon>Pentapetalae</taxon>
        <taxon>asterids</taxon>
        <taxon>lamiids</taxon>
        <taxon>Lamiales</taxon>
        <taxon>Oleaceae</taxon>
        <taxon>Forsythieae</taxon>
        <taxon>Forsythia</taxon>
    </lineage>
</organism>
<proteinExistence type="predicted"/>
<evidence type="ECO:0000313" key="3">
    <source>
        <dbReference type="Proteomes" id="UP001604277"/>
    </source>
</evidence>
<reference evidence="3" key="1">
    <citation type="submission" date="2024-07" db="EMBL/GenBank/DDBJ databases">
        <title>Two chromosome-level genome assemblies of Korean endemic species Abeliophyllum distichum and Forsythia ovata (Oleaceae).</title>
        <authorList>
            <person name="Jang H."/>
        </authorList>
    </citation>
    <scope>NUCLEOTIDE SEQUENCE [LARGE SCALE GENOMIC DNA]</scope>
</reference>
<accession>A0ABD1QRC1</accession>
<feature type="compositionally biased region" description="Basic and acidic residues" evidence="1">
    <location>
        <begin position="107"/>
        <end position="118"/>
    </location>
</feature>
<evidence type="ECO:0000313" key="2">
    <source>
        <dbReference type="EMBL" id="KAL2478454.1"/>
    </source>
</evidence>
<protein>
    <submittedName>
        <fullName evidence="2">Uncharacterized protein</fullName>
    </submittedName>
</protein>
<feature type="region of interest" description="Disordered" evidence="1">
    <location>
        <begin position="67"/>
        <end position="118"/>
    </location>
</feature>
<keyword evidence="3" id="KW-1185">Reference proteome</keyword>
<dbReference type="Proteomes" id="UP001604277">
    <property type="component" value="Unassembled WGS sequence"/>
</dbReference>
<name>A0ABD1QRC1_9LAMI</name>
<sequence length="210" mass="22865">MSSFYFSSVPRLKIRRSGVVDAISPPPLVHSAVSVLGVTVLQTPETMVGIPSSILFVPKITSEMPSVPSPVGSVSSSEGFQKLGKRKAGTDSRGEAFRTPVPPPAGNHEHINTGPYRDELDPTVLGKLPTPAAITAASIHKYWTSAFGKAANNTELTELLKLAEMYTSRSRVLNCKLYKVLAMKIDELRTTVGRNEYVNVLRSENKDLRE</sequence>
<gene>
    <name evidence="2" type="ORF">Fot_47468</name>
</gene>
<feature type="compositionally biased region" description="Low complexity" evidence="1">
    <location>
        <begin position="67"/>
        <end position="77"/>
    </location>
</feature>
<dbReference type="AlphaFoldDB" id="A0ABD1QRC1"/>
<comment type="caution">
    <text evidence="2">The sequence shown here is derived from an EMBL/GenBank/DDBJ whole genome shotgun (WGS) entry which is preliminary data.</text>
</comment>